<organism evidence="2 3">
    <name type="scientific">Sistotremastrum niveocremeum HHB9708</name>
    <dbReference type="NCBI Taxonomy" id="1314777"/>
    <lineage>
        <taxon>Eukaryota</taxon>
        <taxon>Fungi</taxon>
        <taxon>Dikarya</taxon>
        <taxon>Basidiomycota</taxon>
        <taxon>Agaricomycotina</taxon>
        <taxon>Agaricomycetes</taxon>
        <taxon>Sistotremastrales</taxon>
        <taxon>Sistotremastraceae</taxon>
        <taxon>Sertulicium</taxon>
        <taxon>Sertulicium niveocremeum</taxon>
    </lineage>
</organism>
<evidence type="ECO:0000256" key="1">
    <source>
        <dbReference type="SAM" id="MobiDB-lite"/>
    </source>
</evidence>
<feature type="compositionally biased region" description="Polar residues" evidence="1">
    <location>
        <begin position="100"/>
        <end position="132"/>
    </location>
</feature>
<proteinExistence type="predicted"/>
<accession>A0A164U0A4</accession>
<feature type="compositionally biased region" description="Basic and acidic residues" evidence="1">
    <location>
        <begin position="40"/>
        <end position="54"/>
    </location>
</feature>
<feature type="compositionally biased region" description="Basic and acidic residues" evidence="1">
    <location>
        <begin position="133"/>
        <end position="146"/>
    </location>
</feature>
<reference evidence="2 3" key="1">
    <citation type="journal article" date="2016" name="Mol. Biol. Evol.">
        <title>Comparative Genomics of Early-Diverging Mushroom-Forming Fungi Provides Insights into the Origins of Lignocellulose Decay Capabilities.</title>
        <authorList>
            <person name="Nagy L.G."/>
            <person name="Riley R."/>
            <person name="Tritt A."/>
            <person name="Adam C."/>
            <person name="Daum C."/>
            <person name="Floudas D."/>
            <person name="Sun H."/>
            <person name="Yadav J.S."/>
            <person name="Pangilinan J."/>
            <person name="Larsson K.H."/>
            <person name="Matsuura K."/>
            <person name="Barry K."/>
            <person name="Labutti K."/>
            <person name="Kuo R."/>
            <person name="Ohm R.A."/>
            <person name="Bhattacharya S.S."/>
            <person name="Shirouzu T."/>
            <person name="Yoshinaga Y."/>
            <person name="Martin F.M."/>
            <person name="Grigoriev I.V."/>
            <person name="Hibbett D.S."/>
        </authorList>
    </citation>
    <scope>NUCLEOTIDE SEQUENCE [LARGE SCALE GENOMIC DNA]</scope>
    <source>
        <strain evidence="2 3">HHB9708</strain>
    </source>
</reference>
<dbReference type="Proteomes" id="UP000076722">
    <property type="component" value="Unassembled WGS sequence"/>
</dbReference>
<feature type="region of interest" description="Disordered" evidence="1">
    <location>
        <begin position="96"/>
        <end position="146"/>
    </location>
</feature>
<gene>
    <name evidence="2" type="ORF">SISNIDRAFT_455419</name>
</gene>
<protein>
    <submittedName>
        <fullName evidence="2">Uncharacterized protein</fullName>
    </submittedName>
</protein>
<feature type="region of interest" description="Disordered" evidence="1">
    <location>
        <begin position="1"/>
        <end position="82"/>
    </location>
</feature>
<keyword evidence="3" id="KW-1185">Reference proteome</keyword>
<sequence length="214" mass="23629">MAKKNKSLVSNEGTAPQPPPPNGSSQAIPRHAPNPSLAVRNERHLNVVASREEGSPESEPMAVDGPVEVHRSSETLGTQLLGRPTIHTVIQYKFTPPYVPSNSQAGSSRTKPTAPVNTSSDDLSALQGSSTEKQSRREIEKRSQDKLQKVLRKCMKRASKWRERYSWIPGPEDLRGSADAVQFLLNIEDNSRSISRAVKKRKRNLSLTASLKTE</sequence>
<evidence type="ECO:0000313" key="2">
    <source>
        <dbReference type="EMBL" id="KZS92797.1"/>
    </source>
</evidence>
<dbReference type="AlphaFoldDB" id="A0A164U0A4"/>
<evidence type="ECO:0000313" key="3">
    <source>
        <dbReference type="Proteomes" id="UP000076722"/>
    </source>
</evidence>
<dbReference type="EMBL" id="KV419409">
    <property type="protein sequence ID" value="KZS92797.1"/>
    <property type="molecule type" value="Genomic_DNA"/>
</dbReference>
<name>A0A164U0A4_9AGAM</name>